<gene>
    <name evidence="1" type="ORF">HALOF300_03622</name>
</gene>
<dbReference type="AlphaFoldDB" id="A0A7M4DN92"/>
<name>A0A7M4DN92_9MICO</name>
<sequence length="82" mass="8982">MTEMTQYTGFQAQAFLPSRVESNRAGAVARGPRNTSMVRIGRALMAFGARRRGQAQRRLYLEAAEERTTTLAALKASGIPPL</sequence>
<accession>A0A7M4DN92</accession>
<evidence type="ECO:0000313" key="1">
    <source>
        <dbReference type="EMBL" id="VZO38902.1"/>
    </source>
</evidence>
<organism evidence="1 2">
    <name type="scientific">Occultella aeris</name>
    <dbReference type="NCBI Taxonomy" id="2761496"/>
    <lineage>
        <taxon>Bacteria</taxon>
        <taxon>Bacillati</taxon>
        <taxon>Actinomycetota</taxon>
        <taxon>Actinomycetes</taxon>
        <taxon>Micrococcales</taxon>
        <taxon>Ruaniaceae</taxon>
        <taxon>Occultella</taxon>
    </lineage>
</organism>
<proteinExistence type="predicted"/>
<evidence type="ECO:0000313" key="2">
    <source>
        <dbReference type="Proteomes" id="UP000419743"/>
    </source>
</evidence>
<reference evidence="1 2" key="1">
    <citation type="submission" date="2019-11" db="EMBL/GenBank/DDBJ databases">
        <authorList>
            <person name="Criscuolo A."/>
        </authorList>
    </citation>
    <scope>NUCLEOTIDE SEQUENCE [LARGE SCALE GENOMIC DNA]</scope>
    <source>
        <strain evidence="1">CIP111667</strain>
    </source>
</reference>
<dbReference type="EMBL" id="CACRYJ010000053">
    <property type="protein sequence ID" value="VZO38902.1"/>
    <property type="molecule type" value="Genomic_DNA"/>
</dbReference>
<comment type="caution">
    <text evidence="1">The sequence shown here is derived from an EMBL/GenBank/DDBJ whole genome shotgun (WGS) entry which is preliminary data.</text>
</comment>
<keyword evidence="2" id="KW-1185">Reference proteome</keyword>
<protein>
    <submittedName>
        <fullName evidence="1">Uncharacterized protein</fullName>
    </submittedName>
</protein>
<dbReference type="Proteomes" id="UP000419743">
    <property type="component" value="Unassembled WGS sequence"/>
</dbReference>